<proteinExistence type="predicted"/>
<gene>
    <name evidence="1" type="ORF">S01H1_07658</name>
</gene>
<reference evidence="1" key="1">
    <citation type="journal article" date="2014" name="Front. Microbiol.">
        <title>High frequency of phylogenetically diverse reductive dehalogenase-homologous genes in deep subseafloor sedimentary metagenomes.</title>
        <authorList>
            <person name="Kawai M."/>
            <person name="Futagami T."/>
            <person name="Toyoda A."/>
            <person name="Takaki Y."/>
            <person name="Nishi S."/>
            <person name="Hori S."/>
            <person name="Arai W."/>
            <person name="Tsubouchi T."/>
            <person name="Morono Y."/>
            <person name="Uchiyama I."/>
            <person name="Ito T."/>
            <person name="Fujiyama A."/>
            <person name="Inagaki F."/>
            <person name="Takami H."/>
        </authorList>
    </citation>
    <scope>NUCLEOTIDE SEQUENCE</scope>
    <source>
        <strain evidence="1">Expedition CK06-06</strain>
    </source>
</reference>
<comment type="caution">
    <text evidence="1">The sequence shown here is derived from an EMBL/GenBank/DDBJ whole genome shotgun (WGS) entry which is preliminary data.</text>
</comment>
<dbReference type="AlphaFoldDB" id="X0RNS3"/>
<sequence>MKARNRALIIPEDSPRHFAYESDGNDPLWFKSPSGGKVARLVEWVGEAYSGNTSAIVLTAAGAVGLFWCDRGRALEAVPPSAKQHRGPDGVEAWDEYAEAVLEELEDEGFTARQIIDIGELCMARCNRWLDSMKAAQDRADFTPPPEEPTSV</sequence>
<name>X0RNS3_9ZZZZ</name>
<evidence type="ECO:0000313" key="1">
    <source>
        <dbReference type="EMBL" id="GAF70464.1"/>
    </source>
</evidence>
<accession>X0RNS3</accession>
<organism evidence="1">
    <name type="scientific">marine sediment metagenome</name>
    <dbReference type="NCBI Taxonomy" id="412755"/>
    <lineage>
        <taxon>unclassified sequences</taxon>
        <taxon>metagenomes</taxon>
        <taxon>ecological metagenomes</taxon>
    </lineage>
</organism>
<dbReference type="EMBL" id="BARS01003939">
    <property type="protein sequence ID" value="GAF70464.1"/>
    <property type="molecule type" value="Genomic_DNA"/>
</dbReference>
<protein>
    <submittedName>
        <fullName evidence="1">Uncharacterized protein</fullName>
    </submittedName>
</protein>